<organism evidence="1 2">
    <name type="scientific">Aspergillus sclerotiicarbonarius (strain CBS 121057 / IBT 28362)</name>
    <dbReference type="NCBI Taxonomy" id="1448318"/>
    <lineage>
        <taxon>Eukaryota</taxon>
        <taxon>Fungi</taxon>
        <taxon>Dikarya</taxon>
        <taxon>Ascomycota</taxon>
        <taxon>Pezizomycotina</taxon>
        <taxon>Eurotiomycetes</taxon>
        <taxon>Eurotiomycetidae</taxon>
        <taxon>Eurotiales</taxon>
        <taxon>Aspergillaceae</taxon>
        <taxon>Aspergillus</taxon>
        <taxon>Aspergillus subgen. Circumdati</taxon>
    </lineage>
</organism>
<gene>
    <name evidence="1" type="ORF">BO78DRAFT_239074</name>
</gene>
<dbReference type="STRING" id="1448318.A0A319E5Y2"/>
<keyword evidence="2" id="KW-1185">Reference proteome</keyword>
<dbReference type="AlphaFoldDB" id="A0A319E5Y2"/>
<dbReference type="VEuPathDB" id="FungiDB:BO78DRAFT_239074"/>
<evidence type="ECO:0000313" key="2">
    <source>
        <dbReference type="Proteomes" id="UP000248423"/>
    </source>
</evidence>
<accession>A0A319E5Y2</accession>
<evidence type="ECO:0000313" key="1">
    <source>
        <dbReference type="EMBL" id="PYI01938.1"/>
    </source>
</evidence>
<dbReference type="OrthoDB" id="5275938at2759"/>
<sequence length="193" mass="22337">MEQSVTVEPRYAYTPEKVLDAMGRVRDEVLSKMRGLIRGHLEELESTRHSPVQEGCCPCPHGFMRDWKLLLQRARYPHKYKLSPVAVLTLMYEIVGRYDLAVGRGEPVCRASMHKMLKRCQEELRECQGIDLDGNVVRSPFPLPWIDFKAINWPYNAWVGEEGYQSPKRDMWESQRPLLAATAALTGYGRDRR</sequence>
<reference evidence="1 2" key="1">
    <citation type="submission" date="2018-02" db="EMBL/GenBank/DDBJ databases">
        <title>The genomes of Aspergillus section Nigri reveals drivers in fungal speciation.</title>
        <authorList>
            <consortium name="DOE Joint Genome Institute"/>
            <person name="Vesth T.C."/>
            <person name="Nybo J."/>
            <person name="Theobald S."/>
            <person name="Brandl J."/>
            <person name="Frisvad J.C."/>
            <person name="Nielsen K.F."/>
            <person name="Lyhne E.K."/>
            <person name="Kogle M.E."/>
            <person name="Kuo A."/>
            <person name="Riley R."/>
            <person name="Clum A."/>
            <person name="Nolan M."/>
            <person name="Lipzen A."/>
            <person name="Salamov A."/>
            <person name="Henrissat B."/>
            <person name="Wiebenga A."/>
            <person name="De vries R.P."/>
            <person name="Grigoriev I.V."/>
            <person name="Mortensen U.H."/>
            <person name="Andersen M.R."/>
            <person name="Baker S.E."/>
        </authorList>
    </citation>
    <scope>NUCLEOTIDE SEQUENCE [LARGE SCALE GENOMIC DNA]</scope>
    <source>
        <strain evidence="1 2">CBS 121057</strain>
    </source>
</reference>
<name>A0A319E5Y2_ASPSB</name>
<protein>
    <submittedName>
        <fullName evidence="1">Uncharacterized protein</fullName>
    </submittedName>
</protein>
<proteinExistence type="predicted"/>
<dbReference type="Proteomes" id="UP000248423">
    <property type="component" value="Unassembled WGS sequence"/>
</dbReference>
<dbReference type="EMBL" id="KZ826404">
    <property type="protein sequence ID" value="PYI01938.1"/>
    <property type="molecule type" value="Genomic_DNA"/>
</dbReference>